<organism evidence="1 2">
    <name type="scientific">Kalanchoe fedtschenkoi</name>
    <name type="common">Lavender scallops</name>
    <name type="synonym">South American air plant</name>
    <dbReference type="NCBI Taxonomy" id="63787"/>
    <lineage>
        <taxon>Eukaryota</taxon>
        <taxon>Viridiplantae</taxon>
        <taxon>Streptophyta</taxon>
        <taxon>Embryophyta</taxon>
        <taxon>Tracheophyta</taxon>
        <taxon>Spermatophyta</taxon>
        <taxon>Magnoliopsida</taxon>
        <taxon>eudicotyledons</taxon>
        <taxon>Gunneridae</taxon>
        <taxon>Pentapetalae</taxon>
        <taxon>Saxifragales</taxon>
        <taxon>Crassulaceae</taxon>
        <taxon>Kalanchoe</taxon>
    </lineage>
</organism>
<evidence type="ECO:0000313" key="1">
    <source>
        <dbReference type="EnsemblPlants" id="Kaladp0014s0017.1.v1.1.CDS.1"/>
    </source>
</evidence>
<name>A0A7N0ZQR1_KALFE</name>
<evidence type="ECO:0000313" key="2">
    <source>
        <dbReference type="Proteomes" id="UP000594263"/>
    </source>
</evidence>
<proteinExistence type="predicted"/>
<dbReference type="EnsemblPlants" id="Kaladp0014s0017.1.v1.1">
    <property type="protein sequence ID" value="Kaladp0014s0017.1.v1.1.CDS.1"/>
    <property type="gene ID" value="Kaladp0014s0017.v1.1"/>
</dbReference>
<keyword evidence="2" id="KW-1185">Reference proteome</keyword>
<protein>
    <submittedName>
        <fullName evidence="1">Uncharacterized protein</fullName>
    </submittedName>
</protein>
<dbReference type="Proteomes" id="UP000594263">
    <property type="component" value="Unplaced"/>
</dbReference>
<dbReference type="AlphaFoldDB" id="A0A7N0ZQR1"/>
<sequence>MSPIKSATWVMEGRFSGCGATQAKATCSIATSSSSMFLYLSSSWSKTSAVHSSRTTDLTHLGKSKASSSLGYWDGARPVRTSRSMTPKL</sequence>
<reference evidence="1" key="1">
    <citation type="submission" date="2021-01" db="UniProtKB">
        <authorList>
            <consortium name="EnsemblPlants"/>
        </authorList>
    </citation>
    <scope>IDENTIFICATION</scope>
</reference>
<dbReference type="Gramene" id="Kaladp0014s0017.1.v1.1">
    <property type="protein sequence ID" value="Kaladp0014s0017.1.v1.1.CDS.1"/>
    <property type="gene ID" value="Kaladp0014s0017.v1.1"/>
</dbReference>
<accession>A0A7N0ZQR1</accession>